<proteinExistence type="predicted"/>
<evidence type="ECO:0000256" key="1">
    <source>
        <dbReference type="SAM" id="MobiDB-lite"/>
    </source>
</evidence>
<protein>
    <submittedName>
        <fullName evidence="2">Uncharacterized protein</fullName>
    </submittedName>
</protein>
<dbReference type="EMBL" id="GBXM01019640">
    <property type="protein sequence ID" value="JAH88937.1"/>
    <property type="molecule type" value="Transcribed_RNA"/>
</dbReference>
<accession>A0A0E9WF14</accession>
<reference evidence="2" key="2">
    <citation type="journal article" date="2015" name="Fish Shellfish Immunol.">
        <title>Early steps in the European eel (Anguilla anguilla)-Vibrio vulnificus interaction in the gills: Role of the RtxA13 toxin.</title>
        <authorList>
            <person name="Callol A."/>
            <person name="Pajuelo D."/>
            <person name="Ebbesson L."/>
            <person name="Teles M."/>
            <person name="MacKenzie S."/>
            <person name="Amaro C."/>
        </authorList>
    </citation>
    <scope>NUCLEOTIDE SEQUENCE</scope>
</reference>
<name>A0A0E9WF14_ANGAN</name>
<feature type="region of interest" description="Disordered" evidence="1">
    <location>
        <begin position="32"/>
        <end position="51"/>
    </location>
</feature>
<feature type="compositionally biased region" description="Polar residues" evidence="1">
    <location>
        <begin position="33"/>
        <end position="45"/>
    </location>
</feature>
<evidence type="ECO:0000313" key="2">
    <source>
        <dbReference type="EMBL" id="JAH88937.1"/>
    </source>
</evidence>
<organism evidence="2">
    <name type="scientific">Anguilla anguilla</name>
    <name type="common">European freshwater eel</name>
    <name type="synonym">Muraena anguilla</name>
    <dbReference type="NCBI Taxonomy" id="7936"/>
    <lineage>
        <taxon>Eukaryota</taxon>
        <taxon>Metazoa</taxon>
        <taxon>Chordata</taxon>
        <taxon>Craniata</taxon>
        <taxon>Vertebrata</taxon>
        <taxon>Euteleostomi</taxon>
        <taxon>Actinopterygii</taxon>
        <taxon>Neopterygii</taxon>
        <taxon>Teleostei</taxon>
        <taxon>Anguilliformes</taxon>
        <taxon>Anguillidae</taxon>
        <taxon>Anguilla</taxon>
    </lineage>
</organism>
<reference evidence="2" key="1">
    <citation type="submission" date="2014-11" db="EMBL/GenBank/DDBJ databases">
        <authorList>
            <person name="Amaro Gonzalez C."/>
        </authorList>
    </citation>
    <scope>NUCLEOTIDE SEQUENCE</scope>
</reference>
<sequence>MTNLKSLGKQGFTLALQAERTQEELLWQETDFHSPTSLQQGTSAEGETEKKTTCFSQSRHFTFMQGVISNVSS</sequence>
<dbReference type="AlphaFoldDB" id="A0A0E9WF14"/>